<organism evidence="2 3">
    <name type="scientific">Vitis vinifera</name>
    <name type="common">Grape</name>
    <dbReference type="NCBI Taxonomy" id="29760"/>
    <lineage>
        <taxon>Eukaryota</taxon>
        <taxon>Viridiplantae</taxon>
        <taxon>Streptophyta</taxon>
        <taxon>Embryophyta</taxon>
        <taxon>Tracheophyta</taxon>
        <taxon>Spermatophyta</taxon>
        <taxon>Magnoliopsida</taxon>
        <taxon>eudicotyledons</taxon>
        <taxon>Gunneridae</taxon>
        <taxon>Pentapetalae</taxon>
        <taxon>rosids</taxon>
        <taxon>Vitales</taxon>
        <taxon>Vitaceae</taxon>
        <taxon>Viteae</taxon>
        <taxon>Vitis</taxon>
    </lineage>
</organism>
<evidence type="ECO:0000256" key="1">
    <source>
        <dbReference type="SAM" id="Phobius"/>
    </source>
</evidence>
<keyword evidence="1" id="KW-0812">Transmembrane</keyword>
<dbReference type="SUPFAM" id="SSF81606">
    <property type="entry name" value="PP2C-like"/>
    <property type="match status" value="1"/>
</dbReference>
<gene>
    <name evidence="2" type="primary">PP2C38_3</name>
    <name evidence="2" type="ORF">CK203_010406</name>
</gene>
<name>A0A438JXH9_VITVI</name>
<dbReference type="AlphaFoldDB" id="A0A438JXH9"/>
<dbReference type="Gene3D" id="3.60.40.10">
    <property type="entry name" value="PPM-type phosphatase domain"/>
    <property type="match status" value="1"/>
</dbReference>
<reference evidence="2 3" key="1">
    <citation type="journal article" date="2018" name="PLoS Genet.">
        <title>Population sequencing reveals clonal diversity and ancestral inbreeding in the grapevine cultivar Chardonnay.</title>
        <authorList>
            <person name="Roach M.J."/>
            <person name="Johnson D.L."/>
            <person name="Bohlmann J."/>
            <person name="van Vuuren H.J."/>
            <person name="Jones S.J."/>
            <person name="Pretorius I.S."/>
            <person name="Schmidt S.A."/>
            <person name="Borneman A.R."/>
        </authorList>
    </citation>
    <scope>NUCLEOTIDE SEQUENCE [LARGE SCALE GENOMIC DNA]</scope>
    <source>
        <strain evidence="3">cv. Chardonnay</strain>
        <tissue evidence="2">Leaf</tissue>
    </source>
</reference>
<dbReference type="InterPro" id="IPR036457">
    <property type="entry name" value="PPM-type-like_dom_sf"/>
</dbReference>
<dbReference type="GO" id="GO:0043169">
    <property type="term" value="F:cation binding"/>
    <property type="evidence" value="ECO:0007669"/>
    <property type="project" value="InterPro"/>
</dbReference>
<feature type="transmembrane region" description="Helical" evidence="1">
    <location>
        <begin position="110"/>
        <end position="132"/>
    </location>
</feature>
<evidence type="ECO:0000313" key="2">
    <source>
        <dbReference type="EMBL" id="RVX13653.1"/>
    </source>
</evidence>
<sequence>MVSNSLMRIVAPCWRPSIEGENSGRGDVAGRVDGLLWYKDSGRHVNGEFSMAVIQANNVLEDHSRLDSGPLSSLDSGPQGTFVGIYDGHGGPEASRFVNSRLFDNLKSMFFLHWLCKVFVFPPLSFIFMHSFSMLA</sequence>
<evidence type="ECO:0000313" key="3">
    <source>
        <dbReference type="Proteomes" id="UP000288805"/>
    </source>
</evidence>
<comment type="caution">
    <text evidence="2">The sequence shown here is derived from an EMBL/GenBank/DDBJ whole genome shotgun (WGS) entry which is preliminary data.</text>
</comment>
<dbReference type="PROSITE" id="PS01032">
    <property type="entry name" value="PPM_1"/>
    <property type="match status" value="1"/>
</dbReference>
<keyword evidence="1" id="KW-1133">Transmembrane helix</keyword>
<dbReference type="InterPro" id="IPR000222">
    <property type="entry name" value="PP2C_BS"/>
</dbReference>
<accession>A0A438JXH9</accession>
<dbReference type="Proteomes" id="UP000288805">
    <property type="component" value="Unassembled WGS sequence"/>
</dbReference>
<protein>
    <submittedName>
        <fullName evidence="2">Uncharacterized protein</fullName>
    </submittedName>
</protein>
<keyword evidence="1" id="KW-0472">Membrane</keyword>
<proteinExistence type="predicted"/>
<dbReference type="EMBL" id="QGNW01000023">
    <property type="protein sequence ID" value="RVX13653.1"/>
    <property type="molecule type" value="Genomic_DNA"/>
</dbReference>